<comment type="caution">
    <text evidence="2">The sequence shown here is derived from an EMBL/GenBank/DDBJ whole genome shotgun (WGS) entry which is preliminary data.</text>
</comment>
<keyword evidence="1" id="KW-1133">Transmembrane helix</keyword>
<protein>
    <recommendedName>
        <fullName evidence="4">TetR family transcriptional regulator</fullName>
    </recommendedName>
</protein>
<reference evidence="3" key="1">
    <citation type="journal article" date="2019" name="Int. J. Syst. Evol. Microbiol.">
        <title>The Global Catalogue of Microorganisms (GCM) 10K type strain sequencing project: providing services to taxonomists for standard genome sequencing and annotation.</title>
        <authorList>
            <consortium name="The Broad Institute Genomics Platform"/>
            <consortium name="The Broad Institute Genome Sequencing Center for Infectious Disease"/>
            <person name="Wu L."/>
            <person name="Ma J."/>
        </authorList>
    </citation>
    <scope>NUCLEOTIDE SEQUENCE [LARGE SCALE GENOMIC DNA]</scope>
    <source>
        <strain evidence="3">CGMCC 1.13574</strain>
    </source>
</reference>
<feature type="transmembrane region" description="Helical" evidence="1">
    <location>
        <begin position="6"/>
        <end position="23"/>
    </location>
</feature>
<proteinExistence type="predicted"/>
<keyword evidence="1" id="KW-0472">Membrane</keyword>
<name>A0ABV9NKZ7_9GAMM</name>
<gene>
    <name evidence="2" type="ORF">ACFO3Q_12430</name>
</gene>
<keyword evidence="1" id="KW-0812">Transmembrane</keyword>
<organism evidence="2 3">
    <name type="scientific">Coralloluteibacterium thermophilum</name>
    <dbReference type="NCBI Taxonomy" id="2707049"/>
    <lineage>
        <taxon>Bacteria</taxon>
        <taxon>Pseudomonadati</taxon>
        <taxon>Pseudomonadota</taxon>
        <taxon>Gammaproteobacteria</taxon>
        <taxon>Lysobacterales</taxon>
        <taxon>Lysobacteraceae</taxon>
        <taxon>Coralloluteibacterium</taxon>
    </lineage>
</organism>
<keyword evidence="3" id="KW-1185">Reference proteome</keyword>
<accession>A0ABV9NKZ7</accession>
<evidence type="ECO:0000313" key="2">
    <source>
        <dbReference type="EMBL" id="MFC4728972.1"/>
    </source>
</evidence>
<evidence type="ECO:0008006" key="4">
    <source>
        <dbReference type="Google" id="ProtNLM"/>
    </source>
</evidence>
<dbReference type="Proteomes" id="UP001595892">
    <property type="component" value="Unassembled WGS sequence"/>
</dbReference>
<evidence type="ECO:0000313" key="3">
    <source>
        <dbReference type="Proteomes" id="UP001595892"/>
    </source>
</evidence>
<evidence type="ECO:0000256" key="1">
    <source>
        <dbReference type="SAM" id="Phobius"/>
    </source>
</evidence>
<dbReference type="RefSeq" id="WP_377005043.1">
    <property type="nucleotide sequence ID" value="NZ_JBHSGG010000034.1"/>
</dbReference>
<dbReference type="EMBL" id="JBHSGG010000034">
    <property type="protein sequence ID" value="MFC4728972.1"/>
    <property type="molecule type" value="Genomic_DNA"/>
</dbReference>
<sequence>MAPAVQWLVGSILMQGVPPASLARMRDMRRRLLLGLLAPRAVAGGGA</sequence>